<feature type="transmembrane region" description="Helical" evidence="2">
    <location>
        <begin position="910"/>
        <end position="936"/>
    </location>
</feature>
<feature type="transmembrane region" description="Helical" evidence="2">
    <location>
        <begin position="746"/>
        <end position="767"/>
    </location>
</feature>
<dbReference type="EMBL" id="BRXW01000475">
    <property type="protein sequence ID" value="GMH58054.1"/>
    <property type="molecule type" value="Genomic_DNA"/>
</dbReference>
<feature type="transmembrane region" description="Helical" evidence="2">
    <location>
        <begin position="1060"/>
        <end position="1079"/>
    </location>
</feature>
<feature type="transmembrane region" description="Helical" evidence="2">
    <location>
        <begin position="639"/>
        <end position="658"/>
    </location>
</feature>
<evidence type="ECO:0000313" key="3">
    <source>
        <dbReference type="EMBL" id="GMH58054.1"/>
    </source>
</evidence>
<feature type="compositionally biased region" description="Low complexity" evidence="1">
    <location>
        <begin position="1"/>
        <end position="19"/>
    </location>
</feature>
<feature type="transmembrane region" description="Helical" evidence="2">
    <location>
        <begin position="337"/>
        <end position="355"/>
    </location>
</feature>
<feature type="transmembrane region" description="Helical" evidence="2">
    <location>
        <begin position="453"/>
        <end position="473"/>
    </location>
</feature>
<dbReference type="OrthoDB" id="10441577at2759"/>
<organism evidence="3 4">
    <name type="scientific">Triparma laevis f. longispina</name>
    <dbReference type="NCBI Taxonomy" id="1714387"/>
    <lineage>
        <taxon>Eukaryota</taxon>
        <taxon>Sar</taxon>
        <taxon>Stramenopiles</taxon>
        <taxon>Ochrophyta</taxon>
        <taxon>Bolidophyceae</taxon>
        <taxon>Parmales</taxon>
        <taxon>Triparmaceae</taxon>
        <taxon>Triparma</taxon>
    </lineage>
</organism>
<feature type="transmembrane region" description="Helical" evidence="2">
    <location>
        <begin position="779"/>
        <end position="802"/>
    </location>
</feature>
<proteinExistence type="predicted"/>
<feature type="transmembrane region" description="Helical" evidence="2">
    <location>
        <begin position="822"/>
        <end position="843"/>
    </location>
</feature>
<feature type="compositionally biased region" description="Low complexity" evidence="1">
    <location>
        <begin position="175"/>
        <end position="198"/>
    </location>
</feature>
<evidence type="ECO:0000256" key="1">
    <source>
        <dbReference type="SAM" id="MobiDB-lite"/>
    </source>
</evidence>
<feature type="transmembrane region" description="Helical" evidence="2">
    <location>
        <begin position="995"/>
        <end position="1018"/>
    </location>
</feature>
<feature type="transmembrane region" description="Helical" evidence="2">
    <location>
        <begin position="717"/>
        <end position="734"/>
    </location>
</feature>
<feature type="transmembrane region" description="Helical" evidence="2">
    <location>
        <begin position="304"/>
        <end position="325"/>
    </location>
</feature>
<evidence type="ECO:0000313" key="4">
    <source>
        <dbReference type="Proteomes" id="UP001165122"/>
    </source>
</evidence>
<feature type="transmembrane region" description="Helical" evidence="2">
    <location>
        <begin position="541"/>
        <end position="561"/>
    </location>
</feature>
<feature type="compositionally biased region" description="Acidic residues" evidence="1">
    <location>
        <begin position="957"/>
        <end position="971"/>
    </location>
</feature>
<reference evidence="4" key="1">
    <citation type="journal article" date="2023" name="Commun. Biol.">
        <title>Genome analysis of Parmales, the sister group of diatoms, reveals the evolutionary specialization of diatoms from phago-mixotrophs to photoautotrophs.</title>
        <authorList>
            <person name="Ban H."/>
            <person name="Sato S."/>
            <person name="Yoshikawa S."/>
            <person name="Yamada K."/>
            <person name="Nakamura Y."/>
            <person name="Ichinomiya M."/>
            <person name="Sato N."/>
            <person name="Blanc-Mathieu R."/>
            <person name="Endo H."/>
            <person name="Kuwata A."/>
            <person name="Ogata H."/>
        </authorList>
    </citation>
    <scope>NUCLEOTIDE SEQUENCE [LARGE SCALE GENOMIC DNA]</scope>
    <source>
        <strain evidence="4">NIES 3700</strain>
    </source>
</reference>
<keyword evidence="4" id="KW-1185">Reference proteome</keyword>
<feature type="transmembrane region" description="Helical" evidence="2">
    <location>
        <begin position="493"/>
        <end position="516"/>
    </location>
</feature>
<feature type="transmembrane region" description="Helical" evidence="2">
    <location>
        <begin position="367"/>
        <end position="389"/>
    </location>
</feature>
<feature type="transmembrane region" description="Helical" evidence="2">
    <location>
        <begin position="409"/>
        <end position="430"/>
    </location>
</feature>
<feature type="transmembrane region" description="Helical" evidence="2">
    <location>
        <begin position="870"/>
        <end position="890"/>
    </location>
</feature>
<feature type="transmembrane region" description="Helical" evidence="2">
    <location>
        <begin position="685"/>
        <end position="705"/>
    </location>
</feature>
<feature type="transmembrane region" description="Helical" evidence="2">
    <location>
        <begin position="1256"/>
        <end position="1281"/>
    </location>
</feature>
<keyword evidence="2" id="KW-0472">Membrane</keyword>
<gene>
    <name evidence="3" type="ORF">TrLO_g15929</name>
</gene>
<evidence type="ECO:0000256" key="2">
    <source>
        <dbReference type="SAM" id="Phobius"/>
    </source>
</evidence>
<protein>
    <submittedName>
        <fullName evidence="3">Uncharacterized protein</fullName>
    </submittedName>
</protein>
<feature type="region of interest" description="Disordered" evidence="1">
    <location>
        <begin position="947"/>
        <end position="976"/>
    </location>
</feature>
<keyword evidence="2" id="KW-1133">Transmembrane helix</keyword>
<dbReference type="Proteomes" id="UP001165122">
    <property type="component" value="Unassembled WGS sequence"/>
</dbReference>
<feature type="compositionally biased region" description="Low complexity" evidence="1">
    <location>
        <begin position="42"/>
        <end position="90"/>
    </location>
</feature>
<accession>A0A9W7DVN4</accession>
<sequence length="1314" mass="148648">MDIPSLSSSSASSSPSSSPDGQHNPLQSPDPPQIDPKRDLAAKYAAKANQASFGLGSRNQNASSSQRSPESVKSLTSKFTASLSSSFSFSDNAGDKASARKKRLQRASSKGAEPVKDLASMFDPKSPQSSSVQDEPPTRLQRASSKGGQLVQDLAAQYGGQKSRTESPPSPSPTPTSSTELSTFTRGEPLTLTLGGELSDVPYEGPGFDFAVGPNRTTREPTSSMPQKKNFLQTMAEVDSQVGEEQKKGRQKRARSTVPYTNPFMETETKKVNRKKGKRGSLEMARQRHGKAAMAGVAKSSSPIYIFFLLSVTCLYPFANLKFFFEGDKFHLMNKAWAFLPMTALSCFIAVLLRPKQNVHILTKFQCILPLASEVFCVLGCIKWSTLFMDVELFDGFREPSTTVTFKVARSYFIVSFFRVALWVFIYYIAYRVKRRMNELPDDMLSAFMITRVFGKTLVAGVVQGAFLLFDGIRCTLRVRGDGKLHRECSRTLFGEVGIGCMLTLLLIALLMSGLVPKKHLKKLEIPMKKIVTGELQSREIVRILLVLFTTMCTLFLVGYYGTTGDFKDDTELHIAIGFLVTGLTTLVVLLLWVFWEILSAVRAEEQELGSGVDQTMPMPQRLKRKSTVYENAVKPSRFWTWWSWFGTTVYTGLMFVACVMDEEWFPKIQANGRPEWEVEEFTTVLRFLFPLAFLPYVINIFVHYENRDKWTMRWQWVQFFKFIISPQIVWYVFHSEDFWKLTPEVAALKLFILAGYIFLNLSALWFRQHIAKLGKKSVSIFLVDNVFKVSFIISVPILYVVFQSFNCILELDAKKCHNLSYVSQMLGGGIVIGWILQCVVYVNSKNRPHNEFKYTWNKIAKMHCSKRQLCIFVLFTLSMFCAMFLFANMSHPEPGSYDGDKAERNFRTLQKWAVTCLTCLGLVYIFELVVAMGVLKRAKKKAVQRQASGEASSSDSDSDEDSDSESSDEMENGRGRGTSLNASKSFHAHFVSECSWHFIIMSLISNIICSAFTVVYAVEHKKHDYAWRFAMFLAPANVLLFILCIFMKPKRRDSTYDNFLKFHFFAFIVVSEVAMNIGNFRFGVKENLYGFTHIILLLFVWLPVWYTLLLIRKLASKLEGFHLSRFLSETIIKDGFKFFVPIIYFTFETLACFVTEGGDRWLVDPTAEGAEECENTQIASFFLSIMLICHCIEKIALGAVKDAVLYQLGAMTPEKAFTLKELGKRQKFQCVLLAISVMCFLGLFGAMGVKESPRIVVLSLGGTGCGTAASNCLINIWSIFKADFKVSRRRRSQVEIMEKLYKKDQKFNSFEYD</sequence>
<keyword evidence="2" id="KW-0812">Transmembrane</keyword>
<feature type="transmembrane region" description="Helical" evidence="2">
    <location>
        <begin position="573"/>
        <end position="596"/>
    </location>
</feature>
<feature type="transmembrane region" description="Helical" evidence="2">
    <location>
        <begin position="1231"/>
        <end position="1250"/>
    </location>
</feature>
<feature type="region of interest" description="Disordered" evidence="1">
    <location>
        <begin position="1"/>
        <end position="226"/>
    </location>
</feature>
<feature type="transmembrane region" description="Helical" evidence="2">
    <location>
        <begin position="1030"/>
        <end position="1048"/>
    </location>
</feature>
<feature type="compositionally biased region" description="Low complexity" evidence="1">
    <location>
        <begin position="947"/>
        <end position="956"/>
    </location>
</feature>
<comment type="caution">
    <text evidence="3">The sequence shown here is derived from an EMBL/GenBank/DDBJ whole genome shotgun (WGS) entry which is preliminary data.</text>
</comment>
<feature type="transmembrane region" description="Helical" evidence="2">
    <location>
        <begin position="1091"/>
        <end position="1112"/>
    </location>
</feature>
<name>A0A9W7DVN4_9STRA</name>